<dbReference type="PANTHER" id="PTHR23131:SF0">
    <property type="entry name" value="ENDORIBONUCLEASE LACTB2"/>
    <property type="match status" value="1"/>
</dbReference>
<sequence>MQHTAVPVDRSVPTGTTNSYLVGSDRALLVDPPARHADLDALLTGHTVEHLAVTHTHPDHVGGVAHYAAETGATVWARRGRERAFEAAAGLTPDRVMAEGTVIDTDDGSVTVLDTPGHARDHVAFEVREDGNEILCGDLAVAEGSVVVGAPEGDMRAYLTSLRRLRARAPARLHPGHGPHIDDPRATLDRLIDHRLAREARVRAAVDAGARTLGEVVDAAYDKDVSGVRSLAIATVRAHVEKLAVEGKVRWDPESERVEPSDGV</sequence>
<dbReference type="GeneID" id="35591355"/>
<accession>A0A2I8VJ05</accession>
<dbReference type="InterPro" id="IPR001279">
    <property type="entry name" value="Metallo-B-lactamas"/>
</dbReference>
<evidence type="ECO:0000313" key="2">
    <source>
        <dbReference type="EMBL" id="AUV81039.1"/>
    </source>
</evidence>
<dbReference type="OrthoDB" id="6433at2157"/>
<gene>
    <name evidence="2" type="ORF">C2R22_04655</name>
</gene>
<proteinExistence type="predicted"/>
<protein>
    <submittedName>
        <fullName evidence="2">MBL fold hydrolase</fullName>
    </submittedName>
</protein>
<dbReference type="Pfam" id="PF00753">
    <property type="entry name" value="Lactamase_B"/>
    <property type="match status" value="1"/>
</dbReference>
<dbReference type="EMBL" id="CP026309">
    <property type="protein sequence ID" value="AUV81039.1"/>
    <property type="molecule type" value="Genomic_DNA"/>
</dbReference>
<evidence type="ECO:0000313" key="3">
    <source>
        <dbReference type="Proteomes" id="UP000236584"/>
    </source>
</evidence>
<dbReference type="Proteomes" id="UP000236584">
    <property type="component" value="Chromosome"/>
</dbReference>
<dbReference type="RefSeq" id="WP_103424727.1">
    <property type="nucleotide sequence ID" value="NZ_CP026309.1"/>
</dbReference>
<evidence type="ECO:0000259" key="1">
    <source>
        <dbReference type="SMART" id="SM00849"/>
    </source>
</evidence>
<dbReference type="SUPFAM" id="SSF56281">
    <property type="entry name" value="Metallo-hydrolase/oxidoreductase"/>
    <property type="match status" value="1"/>
</dbReference>
<dbReference type="GO" id="GO:0016787">
    <property type="term" value="F:hydrolase activity"/>
    <property type="evidence" value="ECO:0007669"/>
    <property type="project" value="UniProtKB-KW"/>
</dbReference>
<dbReference type="InterPro" id="IPR036866">
    <property type="entry name" value="RibonucZ/Hydroxyglut_hydro"/>
</dbReference>
<dbReference type="Gene3D" id="3.60.15.10">
    <property type="entry name" value="Ribonuclease Z/Hydroxyacylglutathione hydrolase-like"/>
    <property type="match status" value="1"/>
</dbReference>
<organism evidence="2 3">
    <name type="scientific">Salinigranum rubrum</name>
    <dbReference type="NCBI Taxonomy" id="755307"/>
    <lineage>
        <taxon>Archaea</taxon>
        <taxon>Methanobacteriati</taxon>
        <taxon>Methanobacteriota</taxon>
        <taxon>Stenosarchaea group</taxon>
        <taxon>Halobacteria</taxon>
        <taxon>Halobacteriales</taxon>
        <taxon>Haloferacaceae</taxon>
        <taxon>Salinigranum</taxon>
    </lineage>
</organism>
<keyword evidence="3" id="KW-1185">Reference proteome</keyword>
<dbReference type="PANTHER" id="PTHR23131">
    <property type="entry name" value="ENDORIBONUCLEASE LACTB2"/>
    <property type="match status" value="1"/>
</dbReference>
<dbReference type="InterPro" id="IPR036388">
    <property type="entry name" value="WH-like_DNA-bd_sf"/>
</dbReference>
<dbReference type="KEGG" id="srub:C2R22_04655"/>
<reference evidence="2 3" key="1">
    <citation type="submission" date="2018-01" db="EMBL/GenBank/DDBJ databases">
        <title>Complete genome sequence of Salinigranum rubrum GX10T, an extremely halophilic archaeon isolated from a marine solar saltern.</title>
        <authorList>
            <person name="Han S."/>
        </authorList>
    </citation>
    <scope>NUCLEOTIDE SEQUENCE [LARGE SCALE GENOMIC DNA]</scope>
    <source>
        <strain evidence="2 3">GX10</strain>
    </source>
</reference>
<dbReference type="AlphaFoldDB" id="A0A2I8VJ05"/>
<dbReference type="InterPro" id="IPR050662">
    <property type="entry name" value="Sec-metab_biosynth-thioest"/>
</dbReference>
<dbReference type="SMART" id="SM00849">
    <property type="entry name" value="Lactamase_B"/>
    <property type="match status" value="1"/>
</dbReference>
<name>A0A2I8VJ05_9EURY</name>
<keyword evidence="2" id="KW-0378">Hydrolase</keyword>
<dbReference type="Gene3D" id="1.10.10.10">
    <property type="entry name" value="Winged helix-like DNA-binding domain superfamily/Winged helix DNA-binding domain"/>
    <property type="match status" value="1"/>
</dbReference>
<feature type="domain" description="Metallo-beta-lactamase" evidence="1">
    <location>
        <begin position="16"/>
        <end position="177"/>
    </location>
</feature>